<dbReference type="Gene3D" id="3.30.565.10">
    <property type="entry name" value="Histidine kinase-like ATPase, C-terminal domain"/>
    <property type="match status" value="1"/>
</dbReference>
<dbReference type="PRINTS" id="PR00344">
    <property type="entry name" value="BCTRLSENSOR"/>
</dbReference>
<dbReference type="InterPro" id="IPR003594">
    <property type="entry name" value="HATPase_dom"/>
</dbReference>
<dbReference type="CDD" id="cd17546">
    <property type="entry name" value="REC_hyHK_CKI1_RcsC-like"/>
    <property type="match status" value="1"/>
</dbReference>
<evidence type="ECO:0000256" key="3">
    <source>
        <dbReference type="PROSITE-ProRule" id="PRU00169"/>
    </source>
</evidence>
<dbReference type="CDD" id="cd00082">
    <property type="entry name" value="HisKA"/>
    <property type="match status" value="1"/>
</dbReference>
<feature type="transmembrane region" description="Helical" evidence="5">
    <location>
        <begin position="554"/>
        <end position="571"/>
    </location>
</feature>
<accession>A0A7S3CVS9</accession>
<sequence>MSLSNERPKGRVKKRVSNIHRSGSRYLTATPELASDASLESSDDETIMEIRDNAYFDDSSGSGHLKGYDNAMTFLDTIMSELNQVIESSVEVRASMAPLPFVQVDPHEVEEEAVTPVNDVEPPHIDIKGPDSSKHSALSRDHSTGGHSNSRVSQKKLPPVRDPSVKHSAVLPLEPKHSTGEPMLPPKKKMSRASMGRVFPAEERQSTSALQAVGDLADLQIDSKHKLGEFLTKDNVYGASDRHLGHPLTSDSARKMAHSSSSIASQGAHNVEELGAAAKRLQEKLLELPKMFATAMKPGEGGSEHALQERKKVQPKVKPKLLPLLRFFDPRLEKRFIRFVGKESNKNFIVMSSIFLVCLLAFILGDSFTLTNEVFDGPWFLPLWLVRVACLLPGMVMVVYGILCKKATKLLRYRSDLASVCLGLILLFSIVSFHLKCDSYVVKIRDNCTGQVNLSDVSSLISALRASSGRDGMVTADELFDFLLGGRKNELYQALALSTGANTGVAMLSLVENCALDSTVQFLKTERNMTLTMIVMMLATTFLFRLFFRHTLFILLPGTTLLWIADVILRSRLPNPSSLIVDALFFGTPLVLIGACVLLAQFTFERTERSEFFVNRVFEHSKLRFIREKAFREREAVERKQKFFHSLSHELRTPVHGILGLVDILLSENLERETMAYVENIQQSAKGMLSIVNDILDMSKLETSAFRLVNKEFDLVPTVQNVVLSLYPAARNLRVELICRIEPSAYITVKGDSGRLVQIMNNLVSNAMKFTACGSVTLAVWSEKVETEQESVEEEKKSADERGHSSSNKSGEEGEQSLVMENVEPNDGSPGKRRSKRTIHLAVIDEGDGIKKSDQEKLFDRYYQAVRKTEKKNAPQSTGLGLSIVQELALLMGGKAVVRSSLGVGSTFECTAVVEFIRNDDLKVKRPFCPAECCGHANPDEHVRSILSQAGDKIPPPFRPDMGGQSKSLLVLSNSMKQVDAVALIARYLSLNMFSPILPHNHPQLGLLQCESNTMLVASAGTKGRRKSAVLNVAPALAVRYLHGIYPPVDGEVARKVMSFKKGTGGVDTEVNLLVGMKGNTDVRFRRVWEDSSSIEFRLRQCSIVMVDITEAEECNGDVHPTVDLFDPTLWAVVRDRQVILCCPPGCNVGEKWKQYYPQLIVVRKPLTVGRVADALKLALDDQATSNSTVRPLTIRVDELNDTSNAKEVATAPSRATGIGAVNRALQAFNTPLSKKLKPLEDADGVGQVSLPPRSNLGDIGQFRILLADDDNTSRMLMAVMLTKACNCVVHSVEDGQEALTLAKRGSQVVGEENPTPFHIIFTDQNMPKMDGFSLTTELRTNGFTDVPIVGISAESDESAYELWSAAGLTAHIVKPFTQDQVNDLCKEHMKL</sequence>
<dbReference type="SUPFAM" id="SSF55874">
    <property type="entry name" value="ATPase domain of HSP90 chaperone/DNA topoisomerase II/histidine kinase"/>
    <property type="match status" value="1"/>
</dbReference>
<feature type="transmembrane region" description="Helical" evidence="5">
    <location>
        <begin position="491"/>
        <end position="511"/>
    </location>
</feature>
<proteinExistence type="predicted"/>
<dbReference type="PROSITE" id="PS50110">
    <property type="entry name" value="RESPONSE_REGULATORY"/>
    <property type="match status" value="1"/>
</dbReference>
<feature type="region of interest" description="Disordered" evidence="4">
    <location>
        <begin position="1"/>
        <end position="42"/>
    </location>
</feature>
<dbReference type="SUPFAM" id="SSF52172">
    <property type="entry name" value="CheY-like"/>
    <property type="match status" value="1"/>
</dbReference>
<feature type="region of interest" description="Disordered" evidence="4">
    <location>
        <begin position="789"/>
        <end position="835"/>
    </location>
</feature>
<name>A0A7S3CVS9_9EUKA</name>
<feature type="compositionally biased region" description="Basic and acidic residues" evidence="4">
    <location>
        <begin position="121"/>
        <end position="144"/>
    </location>
</feature>
<dbReference type="PROSITE" id="PS50109">
    <property type="entry name" value="HIS_KIN"/>
    <property type="match status" value="1"/>
</dbReference>
<evidence type="ECO:0000256" key="5">
    <source>
        <dbReference type="SAM" id="Phobius"/>
    </source>
</evidence>
<dbReference type="InterPro" id="IPR011006">
    <property type="entry name" value="CheY-like_superfamily"/>
</dbReference>
<feature type="domain" description="Response regulatory" evidence="7">
    <location>
        <begin position="1264"/>
        <end position="1390"/>
    </location>
</feature>
<dbReference type="SMART" id="SM00448">
    <property type="entry name" value="REC"/>
    <property type="match status" value="1"/>
</dbReference>
<protein>
    <recommendedName>
        <fullName evidence="9">Ethylene receptor</fullName>
    </recommendedName>
</protein>
<dbReference type="PANTHER" id="PTHR45339:SF1">
    <property type="entry name" value="HYBRID SIGNAL TRANSDUCTION HISTIDINE KINASE J"/>
    <property type="match status" value="1"/>
</dbReference>
<feature type="transmembrane region" description="Helical" evidence="5">
    <location>
        <begin position="415"/>
        <end position="435"/>
    </location>
</feature>
<evidence type="ECO:0000313" key="8">
    <source>
        <dbReference type="EMBL" id="CAE0238828.1"/>
    </source>
</evidence>
<keyword evidence="5" id="KW-0812">Transmembrane</keyword>
<dbReference type="EMBL" id="HBIB01001418">
    <property type="protein sequence ID" value="CAE0238828.1"/>
    <property type="molecule type" value="Transcribed_RNA"/>
</dbReference>
<dbReference type="Pfam" id="PF00072">
    <property type="entry name" value="Response_reg"/>
    <property type="match status" value="1"/>
</dbReference>
<dbReference type="InterPro" id="IPR003661">
    <property type="entry name" value="HisK_dim/P_dom"/>
</dbReference>
<evidence type="ECO:0000259" key="7">
    <source>
        <dbReference type="PROSITE" id="PS50110"/>
    </source>
</evidence>
<keyword evidence="2" id="KW-0902">Two-component regulatory system</keyword>
<dbReference type="InterPro" id="IPR005467">
    <property type="entry name" value="His_kinase_dom"/>
</dbReference>
<dbReference type="InterPro" id="IPR036097">
    <property type="entry name" value="HisK_dim/P_sf"/>
</dbReference>
<dbReference type="GO" id="GO:0000155">
    <property type="term" value="F:phosphorelay sensor kinase activity"/>
    <property type="evidence" value="ECO:0007669"/>
    <property type="project" value="InterPro"/>
</dbReference>
<dbReference type="Gene3D" id="3.40.50.2300">
    <property type="match status" value="1"/>
</dbReference>
<dbReference type="InterPro" id="IPR001789">
    <property type="entry name" value="Sig_transdc_resp-reg_receiver"/>
</dbReference>
<dbReference type="SUPFAM" id="SSF47384">
    <property type="entry name" value="Homodimeric domain of signal transducing histidine kinase"/>
    <property type="match status" value="1"/>
</dbReference>
<evidence type="ECO:0000256" key="2">
    <source>
        <dbReference type="ARBA" id="ARBA00023012"/>
    </source>
</evidence>
<keyword evidence="5" id="KW-0472">Membrane</keyword>
<evidence type="ECO:0000256" key="4">
    <source>
        <dbReference type="SAM" id="MobiDB-lite"/>
    </source>
</evidence>
<organism evidence="8">
    <name type="scientific">Palpitomonas bilix</name>
    <dbReference type="NCBI Taxonomy" id="652834"/>
    <lineage>
        <taxon>Eukaryota</taxon>
        <taxon>Eukaryota incertae sedis</taxon>
    </lineage>
</organism>
<dbReference type="Pfam" id="PF02518">
    <property type="entry name" value="HATPase_c"/>
    <property type="match status" value="1"/>
</dbReference>
<feature type="transmembrane region" description="Helical" evidence="5">
    <location>
        <begin position="348"/>
        <end position="364"/>
    </location>
</feature>
<dbReference type="SMART" id="SM00387">
    <property type="entry name" value="HATPase_c"/>
    <property type="match status" value="1"/>
</dbReference>
<dbReference type="InterPro" id="IPR004358">
    <property type="entry name" value="Sig_transdc_His_kin-like_C"/>
</dbReference>
<evidence type="ECO:0000256" key="1">
    <source>
        <dbReference type="ARBA" id="ARBA00022553"/>
    </source>
</evidence>
<reference evidence="8" key="1">
    <citation type="submission" date="2021-01" db="EMBL/GenBank/DDBJ databases">
        <authorList>
            <person name="Corre E."/>
            <person name="Pelletier E."/>
            <person name="Niang G."/>
            <person name="Scheremetjew M."/>
            <person name="Finn R."/>
            <person name="Kale V."/>
            <person name="Holt S."/>
            <person name="Cochrane G."/>
            <person name="Meng A."/>
            <person name="Brown T."/>
            <person name="Cohen L."/>
        </authorList>
    </citation>
    <scope>NUCLEOTIDE SEQUENCE</scope>
    <source>
        <strain evidence="8">NIES-2562</strain>
    </source>
</reference>
<dbReference type="Gene3D" id="1.10.287.130">
    <property type="match status" value="1"/>
</dbReference>
<keyword evidence="5" id="KW-1133">Transmembrane helix</keyword>
<feature type="transmembrane region" description="Helical" evidence="5">
    <location>
        <begin position="384"/>
        <end position="403"/>
    </location>
</feature>
<dbReference type="Pfam" id="PF00512">
    <property type="entry name" value="HisKA"/>
    <property type="match status" value="1"/>
</dbReference>
<keyword evidence="1 3" id="KW-0597">Phosphoprotein</keyword>
<dbReference type="SMART" id="SM00388">
    <property type="entry name" value="HisKA"/>
    <property type="match status" value="1"/>
</dbReference>
<feature type="domain" description="Histidine kinase" evidence="6">
    <location>
        <begin position="646"/>
        <end position="916"/>
    </location>
</feature>
<feature type="transmembrane region" description="Helical" evidence="5">
    <location>
        <begin position="583"/>
        <end position="604"/>
    </location>
</feature>
<dbReference type="InterPro" id="IPR036890">
    <property type="entry name" value="HATPase_C_sf"/>
</dbReference>
<gene>
    <name evidence="8" type="ORF">PBIL07802_LOCUS971</name>
</gene>
<dbReference type="PANTHER" id="PTHR45339">
    <property type="entry name" value="HYBRID SIGNAL TRANSDUCTION HISTIDINE KINASE J"/>
    <property type="match status" value="1"/>
</dbReference>
<feature type="modified residue" description="4-aspartylphosphate" evidence="3">
    <location>
        <position position="1324"/>
    </location>
</feature>
<feature type="region of interest" description="Disordered" evidence="4">
    <location>
        <begin position="112"/>
        <end position="189"/>
    </location>
</feature>
<feature type="compositionally biased region" description="Basic and acidic residues" evidence="4">
    <location>
        <begin position="794"/>
        <end position="804"/>
    </location>
</feature>
<feature type="transmembrane region" description="Helical" evidence="5">
    <location>
        <begin position="531"/>
        <end position="548"/>
    </location>
</feature>
<evidence type="ECO:0000259" key="6">
    <source>
        <dbReference type="PROSITE" id="PS50109"/>
    </source>
</evidence>
<evidence type="ECO:0008006" key="9">
    <source>
        <dbReference type="Google" id="ProtNLM"/>
    </source>
</evidence>